<keyword evidence="9" id="KW-1185">Reference proteome</keyword>
<reference evidence="9" key="1">
    <citation type="journal article" date="2014" name="Science">
        <title>Ancient hybridizations among the ancestral genomes of bread wheat.</title>
        <authorList>
            <consortium name="International Wheat Genome Sequencing Consortium,"/>
            <person name="Marcussen T."/>
            <person name="Sandve S.R."/>
            <person name="Heier L."/>
            <person name="Spannagl M."/>
            <person name="Pfeifer M."/>
            <person name="Jakobsen K.S."/>
            <person name="Wulff B.B."/>
            <person name="Steuernagel B."/>
            <person name="Mayer K.F."/>
            <person name="Olsen O.A."/>
        </authorList>
    </citation>
    <scope>NUCLEOTIDE SEQUENCE [LARGE SCALE GENOMIC DNA]</scope>
    <source>
        <strain evidence="9">cv. AL8/78</strain>
    </source>
</reference>
<organism evidence="8 9">
    <name type="scientific">Aegilops tauschii subsp. strangulata</name>
    <name type="common">Goatgrass</name>
    <dbReference type="NCBI Taxonomy" id="200361"/>
    <lineage>
        <taxon>Eukaryota</taxon>
        <taxon>Viridiplantae</taxon>
        <taxon>Streptophyta</taxon>
        <taxon>Embryophyta</taxon>
        <taxon>Tracheophyta</taxon>
        <taxon>Spermatophyta</taxon>
        <taxon>Magnoliopsida</taxon>
        <taxon>Liliopsida</taxon>
        <taxon>Poales</taxon>
        <taxon>Poaceae</taxon>
        <taxon>BOP clade</taxon>
        <taxon>Pooideae</taxon>
        <taxon>Triticodae</taxon>
        <taxon>Triticeae</taxon>
        <taxon>Triticinae</taxon>
        <taxon>Aegilops</taxon>
    </lineage>
</organism>
<dbReference type="PANTHER" id="PTHR31265:SF3">
    <property type="entry name" value="OS02G0205200 PROTEIN"/>
    <property type="match status" value="1"/>
</dbReference>
<evidence type="ECO:0000256" key="3">
    <source>
        <dbReference type="ARBA" id="ARBA00022525"/>
    </source>
</evidence>
<evidence type="ECO:0000256" key="1">
    <source>
        <dbReference type="ARBA" id="ARBA00004196"/>
    </source>
</evidence>
<evidence type="ECO:0000256" key="4">
    <source>
        <dbReference type="ARBA" id="ARBA00022729"/>
    </source>
</evidence>
<feature type="region of interest" description="Disordered" evidence="6">
    <location>
        <begin position="170"/>
        <end position="216"/>
    </location>
</feature>
<accession>A0A453NQP6</accession>
<dbReference type="AlphaFoldDB" id="A0A453NQP6"/>
<evidence type="ECO:0000313" key="8">
    <source>
        <dbReference type="EnsemblPlants" id="AET6Gv20450000.2"/>
    </source>
</evidence>
<feature type="compositionally biased region" description="Basic residues" evidence="6">
    <location>
        <begin position="175"/>
        <end position="206"/>
    </location>
</feature>
<dbReference type="Proteomes" id="UP000015105">
    <property type="component" value="Chromosome 6D"/>
</dbReference>
<reference evidence="8" key="4">
    <citation type="submission" date="2019-03" db="UniProtKB">
        <authorList>
            <consortium name="EnsemblPlants"/>
        </authorList>
    </citation>
    <scope>IDENTIFICATION</scope>
</reference>
<evidence type="ECO:0000256" key="5">
    <source>
        <dbReference type="ARBA" id="ARBA00023180"/>
    </source>
</evidence>
<name>A0A453NQP6_AEGTS</name>
<dbReference type="InterPro" id="IPR006946">
    <property type="entry name" value="DGR2-like_dom"/>
</dbReference>
<feature type="domain" description="DUF642" evidence="7">
    <location>
        <begin position="47"/>
        <end position="106"/>
    </location>
</feature>
<dbReference type="Gramene" id="AET6Gv20450000.2">
    <property type="protein sequence ID" value="AET6Gv20450000.2"/>
    <property type="gene ID" value="AET6Gv20450000"/>
</dbReference>
<evidence type="ECO:0000313" key="9">
    <source>
        <dbReference type="Proteomes" id="UP000015105"/>
    </source>
</evidence>
<keyword evidence="5" id="KW-0325">Glycoprotein</keyword>
<reference evidence="8" key="3">
    <citation type="journal article" date="2017" name="Nature">
        <title>Genome sequence of the progenitor of the wheat D genome Aegilops tauschii.</title>
        <authorList>
            <person name="Luo M.C."/>
            <person name="Gu Y.Q."/>
            <person name="Puiu D."/>
            <person name="Wang H."/>
            <person name="Twardziok S.O."/>
            <person name="Deal K.R."/>
            <person name="Huo N."/>
            <person name="Zhu T."/>
            <person name="Wang L."/>
            <person name="Wang Y."/>
            <person name="McGuire P.E."/>
            <person name="Liu S."/>
            <person name="Long H."/>
            <person name="Ramasamy R.K."/>
            <person name="Rodriguez J.C."/>
            <person name="Van S.L."/>
            <person name="Yuan L."/>
            <person name="Wang Z."/>
            <person name="Xia Z."/>
            <person name="Xiao L."/>
            <person name="Anderson O.D."/>
            <person name="Ouyang S."/>
            <person name="Liang Y."/>
            <person name="Zimin A.V."/>
            <person name="Pertea G."/>
            <person name="Qi P."/>
            <person name="Bennetzen J.L."/>
            <person name="Dai X."/>
            <person name="Dawson M.W."/>
            <person name="Muller H.G."/>
            <person name="Kugler K."/>
            <person name="Rivarola-Duarte L."/>
            <person name="Spannagl M."/>
            <person name="Mayer K.F.X."/>
            <person name="Lu F.H."/>
            <person name="Bevan M.W."/>
            <person name="Leroy P."/>
            <person name="Li P."/>
            <person name="You F.M."/>
            <person name="Sun Q."/>
            <person name="Liu Z."/>
            <person name="Lyons E."/>
            <person name="Wicker T."/>
            <person name="Salzberg S.L."/>
            <person name="Devos K.M."/>
            <person name="Dvorak J."/>
        </authorList>
    </citation>
    <scope>NUCLEOTIDE SEQUENCE [LARGE SCALE GENOMIC DNA]</scope>
    <source>
        <strain evidence="8">cv. AL8/78</strain>
    </source>
</reference>
<proteinExistence type="predicted"/>
<dbReference type="InterPro" id="IPR052437">
    <property type="entry name" value="Pectin_Meth_Modulator"/>
</dbReference>
<comment type="subcellular location">
    <subcellularLocation>
        <location evidence="1">Cell envelope</location>
    </subcellularLocation>
    <subcellularLocation>
        <location evidence="2">Secreted</location>
    </subcellularLocation>
</comment>
<keyword evidence="3" id="KW-0964">Secreted</keyword>
<dbReference type="GO" id="GO:0005576">
    <property type="term" value="C:extracellular region"/>
    <property type="evidence" value="ECO:0007669"/>
    <property type="project" value="UniProtKB-SubCell"/>
</dbReference>
<feature type="region of interest" description="Disordered" evidence="6">
    <location>
        <begin position="107"/>
        <end position="145"/>
    </location>
</feature>
<reference evidence="8" key="5">
    <citation type="journal article" date="2021" name="G3 (Bethesda)">
        <title>Aegilops tauschii genome assembly Aet v5.0 features greater sequence contiguity and improved annotation.</title>
        <authorList>
            <person name="Wang L."/>
            <person name="Zhu T."/>
            <person name="Rodriguez J.C."/>
            <person name="Deal K.R."/>
            <person name="Dubcovsky J."/>
            <person name="McGuire P.E."/>
            <person name="Lux T."/>
            <person name="Spannagl M."/>
            <person name="Mayer K.F.X."/>
            <person name="Baldrich P."/>
            <person name="Meyers B.C."/>
            <person name="Huo N."/>
            <person name="Gu Y.Q."/>
            <person name="Zhou H."/>
            <person name="Devos K.M."/>
            <person name="Bennetzen J.L."/>
            <person name="Unver T."/>
            <person name="Budak H."/>
            <person name="Gulick P.J."/>
            <person name="Galiba G."/>
            <person name="Kalapos B."/>
            <person name="Nelson D.R."/>
            <person name="Li P."/>
            <person name="You F.M."/>
            <person name="Luo M.C."/>
            <person name="Dvorak J."/>
        </authorList>
    </citation>
    <scope>NUCLEOTIDE SEQUENCE [LARGE SCALE GENOMIC DNA]</scope>
    <source>
        <strain evidence="8">cv. AL8/78</strain>
    </source>
</reference>
<keyword evidence="4" id="KW-0732">Signal</keyword>
<sequence length="216" mass="23813">DSGTGSGALRLRVSCALEPKMARSAMSGLVLLLLCATCRLALGITDGLLANGNFERGPQPSQLRGTQVVGASSIPSWRTSGFVEYIPSGRKQGDMVLVVPEARGRVRRAPGQRGVHRVAPPRGRPRRALQPHLQRGEDVCTGGAPQRVRVRPVRRAGHADHVQQQRLGLLLLGLGRHRRRGRGRRPQPRRHRGPRLRAPHRLRRHQDPHPASPHQQ</sequence>
<evidence type="ECO:0000256" key="2">
    <source>
        <dbReference type="ARBA" id="ARBA00004613"/>
    </source>
</evidence>
<feature type="compositionally biased region" description="Basic residues" evidence="6">
    <location>
        <begin position="107"/>
        <end position="116"/>
    </location>
</feature>
<protein>
    <recommendedName>
        <fullName evidence="7">DUF642 domain-containing protein</fullName>
    </recommendedName>
</protein>
<evidence type="ECO:0000256" key="6">
    <source>
        <dbReference type="SAM" id="MobiDB-lite"/>
    </source>
</evidence>
<dbReference type="EnsemblPlants" id="AET6Gv20450000.2">
    <property type="protein sequence ID" value="AET6Gv20450000.2"/>
    <property type="gene ID" value="AET6Gv20450000"/>
</dbReference>
<dbReference type="PANTHER" id="PTHR31265">
    <property type="entry name" value="OS02G0527500 PROTEIN-RELATED"/>
    <property type="match status" value="1"/>
</dbReference>
<dbReference type="Pfam" id="PF04862">
    <property type="entry name" value="DUF642"/>
    <property type="match status" value="1"/>
</dbReference>
<reference evidence="9" key="2">
    <citation type="journal article" date="2017" name="Nat. Plants">
        <title>The Aegilops tauschii genome reveals multiple impacts of transposons.</title>
        <authorList>
            <person name="Zhao G."/>
            <person name="Zou C."/>
            <person name="Li K."/>
            <person name="Wang K."/>
            <person name="Li T."/>
            <person name="Gao L."/>
            <person name="Zhang X."/>
            <person name="Wang H."/>
            <person name="Yang Z."/>
            <person name="Liu X."/>
            <person name="Jiang W."/>
            <person name="Mao L."/>
            <person name="Kong X."/>
            <person name="Jiao Y."/>
            <person name="Jia J."/>
        </authorList>
    </citation>
    <scope>NUCLEOTIDE SEQUENCE [LARGE SCALE GENOMIC DNA]</scope>
    <source>
        <strain evidence="9">cv. AL8/78</strain>
    </source>
</reference>
<evidence type="ECO:0000259" key="7">
    <source>
        <dbReference type="Pfam" id="PF04862"/>
    </source>
</evidence>